<dbReference type="PANTHER" id="PTHR20858">
    <property type="entry name" value="PHOSPHOMETHYLPYRIMIDINE KINASE"/>
    <property type="match status" value="1"/>
</dbReference>
<evidence type="ECO:0000256" key="4">
    <source>
        <dbReference type="ARBA" id="ARBA00022679"/>
    </source>
</evidence>
<keyword evidence="7" id="KW-0418">Kinase</keyword>
<dbReference type="SUPFAM" id="SSF51391">
    <property type="entry name" value="Thiamin phosphate synthase"/>
    <property type="match status" value="1"/>
</dbReference>
<dbReference type="EC" id="2.5.1.3" evidence="3"/>
<comment type="caution">
    <text evidence="18">The sequence shown here is derived from an EMBL/GenBank/DDBJ whole genome shotgun (WGS) entry which is preliminary data.</text>
</comment>
<gene>
    <name evidence="18" type="ORF">QBZ16_000418</name>
</gene>
<evidence type="ECO:0000256" key="3">
    <source>
        <dbReference type="ARBA" id="ARBA00012830"/>
    </source>
</evidence>
<dbReference type="InterPro" id="IPR029056">
    <property type="entry name" value="Ribokinase-like"/>
</dbReference>
<evidence type="ECO:0000256" key="14">
    <source>
        <dbReference type="ARBA" id="ARBA00047883"/>
    </source>
</evidence>
<dbReference type="GO" id="GO:0046872">
    <property type="term" value="F:metal ion binding"/>
    <property type="evidence" value="ECO:0007669"/>
    <property type="project" value="UniProtKB-KW"/>
</dbReference>
<keyword evidence="5" id="KW-0479">Metal-binding</keyword>
<protein>
    <recommendedName>
        <fullName evidence="3">thiamine phosphate synthase</fullName>
        <ecNumber evidence="3">2.5.1.3</ecNumber>
    </recommendedName>
</protein>
<dbReference type="Gene3D" id="3.20.20.70">
    <property type="entry name" value="Aldolase class I"/>
    <property type="match status" value="2"/>
</dbReference>
<evidence type="ECO:0000256" key="10">
    <source>
        <dbReference type="ARBA" id="ARBA00022977"/>
    </source>
</evidence>
<evidence type="ECO:0000313" key="18">
    <source>
        <dbReference type="EMBL" id="KAK2080564.1"/>
    </source>
</evidence>
<comment type="cofactor">
    <cofactor evidence="1">
        <name>Mg(2+)</name>
        <dbReference type="ChEBI" id="CHEBI:18420"/>
    </cofactor>
</comment>
<dbReference type="GO" id="GO:0005524">
    <property type="term" value="F:ATP binding"/>
    <property type="evidence" value="ECO:0007669"/>
    <property type="project" value="UniProtKB-KW"/>
</dbReference>
<reference evidence="18" key="1">
    <citation type="submission" date="2021-01" db="EMBL/GenBank/DDBJ databases">
        <authorList>
            <person name="Eckstrom K.M.E."/>
        </authorList>
    </citation>
    <scope>NUCLEOTIDE SEQUENCE</scope>
    <source>
        <strain evidence="18">UVCC 0001</strain>
    </source>
</reference>
<evidence type="ECO:0000313" key="19">
    <source>
        <dbReference type="Proteomes" id="UP001255856"/>
    </source>
</evidence>
<dbReference type="PANTHER" id="PTHR20858:SF17">
    <property type="entry name" value="HYDROXYMETHYLPYRIMIDINE_PHOSPHOMETHYLPYRIMIDINE KINASE THI20-RELATED"/>
    <property type="match status" value="1"/>
</dbReference>
<keyword evidence="11" id="KW-0511">Multifunctional enzyme</keyword>
<dbReference type="EMBL" id="JASFZW010000001">
    <property type="protein sequence ID" value="KAK2080564.1"/>
    <property type="molecule type" value="Genomic_DNA"/>
</dbReference>
<name>A0AAD9MIQ8_PROWI</name>
<evidence type="ECO:0000256" key="12">
    <source>
        <dbReference type="ARBA" id="ARBA00047334"/>
    </source>
</evidence>
<evidence type="ECO:0000259" key="16">
    <source>
        <dbReference type="Pfam" id="PF02581"/>
    </source>
</evidence>
<keyword evidence="19" id="KW-1185">Reference proteome</keyword>
<comment type="catalytic activity">
    <reaction evidence="12">
        <text>4-methyl-5-(2-phosphooxyethyl)-thiazole + 4-amino-2-methyl-5-(diphosphooxymethyl)pyrimidine + H(+) = thiamine phosphate + diphosphate</text>
        <dbReference type="Rhea" id="RHEA:22328"/>
        <dbReference type="ChEBI" id="CHEBI:15378"/>
        <dbReference type="ChEBI" id="CHEBI:33019"/>
        <dbReference type="ChEBI" id="CHEBI:37575"/>
        <dbReference type="ChEBI" id="CHEBI:57841"/>
        <dbReference type="ChEBI" id="CHEBI:58296"/>
        <dbReference type="EC" id="2.5.1.3"/>
    </reaction>
</comment>
<evidence type="ECO:0000256" key="8">
    <source>
        <dbReference type="ARBA" id="ARBA00022840"/>
    </source>
</evidence>
<proteinExistence type="inferred from homology"/>
<dbReference type="SUPFAM" id="SSF56784">
    <property type="entry name" value="HAD-like"/>
    <property type="match status" value="1"/>
</dbReference>
<dbReference type="GO" id="GO:0004789">
    <property type="term" value="F:thiamine-phosphate diphosphorylase activity"/>
    <property type="evidence" value="ECO:0007669"/>
    <property type="project" value="UniProtKB-EC"/>
</dbReference>
<evidence type="ECO:0000256" key="2">
    <source>
        <dbReference type="ARBA" id="ARBA00005165"/>
    </source>
</evidence>
<keyword evidence="6" id="KW-0547">Nucleotide-binding</keyword>
<dbReference type="GO" id="GO:0008972">
    <property type="term" value="F:phosphomethylpyrimidine kinase activity"/>
    <property type="evidence" value="ECO:0007669"/>
    <property type="project" value="InterPro"/>
</dbReference>
<evidence type="ECO:0000256" key="7">
    <source>
        <dbReference type="ARBA" id="ARBA00022777"/>
    </source>
</evidence>
<feature type="domain" description="Thiamine phosphate synthase/TenI" evidence="16">
    <location>
        <begin position="762"/>
        <end position="868"/>
    </location>
</feature>
<keyword evidence="4" id="KW-0808">Transferase</keyword>
<dbReference type="Pfam" id="PF08543">
    <property type="entry name" value="Phos_pyr_kin"/>
    <property type="match status" value="1"/>
</dbReference>
<keyword evidence="10" id="KW-0784">Thiamine biosynthesis</keyword>
<evidence type="ECO:0000256" key="15">
    <source>
        <dbReference type="SAM" id="MobiDB-lite"/>
    </source>
</evidence>
<evidence type="ECO:0000256" key="13">
    <source>
        <dbReference type="ARBA" id="ARBA00047851"/>
    </source>
</evidence>
<evidence type="ECO:0000256" key="5">
    <source>
        <dbReference type="ARBA" id="ARBA00022723"/>
    </source>
</evidence>
<dbReference type="GO" id="GO:0009228">
    <property type="term" value="P:thiamine biosynthetic process"/>
    <property type="evidence" value="ECO:0007669"/>
    <property type="project" value="UniProtKB-KW"/>
</dbReference>
<comment type="pathway">
    <text evidence="2">Cofactor biosynthesis; thiamine diphosphate biosynthesis; thiamine phosphate from 4-amino-2-methyl-5-diphosphomethylpyrimidine and 4-methyl-5-(2-phosphoethyl)-thiazole: step 1/1.</text>
</comment>
<dbReference type="InterPro" id="IPR034291">
    <property type="entry name" value="TMP_synthase"/>
</dbReference>
<accession>A0AAD9MIQ8</accession>
<keyword evidence="9" id="KW-0460">Magnesium</keyword>
<dbReference type="Gene3D" id="3.40.1190.20">
    <property type="match status" value="1"/>
</dbReference>
<dbReference type="InterPro" id="IPR013785">
    <property type="entry name" value="Aldolase_TIM"/>
</dbReference>
<dbReference type="InterPro" id="IPR036206">
    <property type="entry name" value="ThiamineP_synth_sf"/>
</dbReference>
<dbReference type="HAMAP" id="MF_00097">
    <property type="entry name" value="TMP_synthase"/>
    <property type="match status" value="1"/>
</dbReference>
<dbReference type="AlphaFoldDB" id="A0AAD9MIQ8"/>
<comment type="catalytic activity">
    <reaction evidence="13">
        <text>2-(2-carboxy-4-methylthiazol-5-yl)ethyl phosphate + 4-amino-2-methyl-5-(diphosphooxymethyl)pyrimidine + 2 H(+) = thiamine phosphate + CO2 + diphosphate</text>
        <dbReference type="Rhea" id="RHEA:47848"/>
        <dbReference type="ChEBI" id="CHEBI:15378"/>
        <dbReference type="ChEBI" id="CHEBI:16526"/>
        <dbReference type="ChEBI" id="CHEBI:33019"/>
        <dbReference type="ChEBI" id="CHEBI:37575"/>
        <dbReference type="ChEBI" id="CHEBI:57841"/>
        <dbReference type="ChEBI" id="CHEBI:62890"/>
        <dbReference type="EC" id="2.5.1.3"/>
    </reaction>
</comment>
<comment type="catalytic activity">
    <reaction evidence="14">
        <text>2-[(2R,5Z)-2-carboxy-4-methylthiazol-5(2H)-ylidene]ethyl phosphate + 4-amino-2-methyl-5-(diphosphooxymethyl)pyrimidine + 2 H(+) = thiamine phosphate + CO2 + diphosphate</text>
        <dbReference type="Rhea" id="RHEA:47844"/>
        <dbReference type="ChEBI" id="CHEBI:15378"/>
        <dbReference type="ChEBI" id="CHEBI:16526"/>
        <dbReference type="ChEBI" id="CHEBI:33019"/>
        <dbReference type="ChEBI" id="CHEBI:37575"/>
        <dbReference type="ChEBI" id="CHEBI:57841"/>
        <dbReference type="ChEBI" id="CHEBI:62899"/>
        <dbReference type="EC" id="2.5.1.3"/>
    </reaction>
</comment>
<evidence type="ECO:0000256" key="1">
    <source>
        <dbReference type="ARBA" id="ARBA00001946"/>
    </source>
</evidence>
<dbReference type="Pfam" id="PF02581">
    <property type="entry name" value="TMP-TENI"/>
    <property type="match status" value="1"/>
</dbReference>
<feature type="domain" description="Pyridoxamine kinase/Phosphomethylpyrimidine kinase" evidence="17">
    <location>
        <begin position="465"/>
        <end position="732"/>
    </location>
</feature>
<feature type="compositionally biased region" description="Gly residues" evidence="15">
    <location>
        <begin position="394"/>
        <end position="404"/>
    </location>
</feature>
<dbReference type="Gene3D" id="3.40.50.1000">
    <property type="entry name" value="HAD superfamily/HAD-like"/>
    <property type="match status" value="1"/>
</dbReference>
<evidence type="ECO:0000259" key="17">
    <source>
        <dbReference type="Pfam" id="PF08543"/>
    </source>
</evidence>
<organism evidence="18 19">
    <name type="scientific">Prototheca wickerhamii</name>
    <dbReference type="NCBI Taxonomy" id="3111"/>
    <lineage>
        <taxon>Eukaryota</taxon>
        <taxon>Viridiplantae</taxon>
        <taxon>Chlorophyta</taxon>
        <taxon>core chlorophytes</taxon>
        <taxon>Trebouxiophyceae</taxon>
        <taxon>Chlorellales</taxon>
        <taxon>Chlorellaceae</taxon>
        <taxon>Prototheca</taxon>
    </lineage>
</organism>
<dbReference type="CDD" id="cd01169">
    <property type="entry name" value="HMPP_kinase"/>
    <property type="match status" value="1"/>
</dbReference>
<dbReference type="SUPFAM" id="SSF53613">
    <property type="entry name" value="Ribokinase-like"/>
    <property type="match status" value="1"/>
</dbReference>
<feature type="region of interest" description="Disordered" evidence="15">
    <location>
        <begin position="305"/>
        <end position="404"/>
    </location>
</feature>
<dbReference type="InterPro" id="IPR022998">
    <property type="entry name" value="ThiamineP_synth_TenI"/>
</dbReference>
<dbReference type="Proteomes" id="UP001255856">
    <property type="component" value="Unassembled WGS sequence"/>
</dbReference>
<dbReference type="InterPro" id="IPR023214">
    <property type="entry name" value="HAD_sf"/>
</dbReference>
<dbReference type="CDD" id="cd00564">
    <property type="entry name" value="TMP_TenI"/>
    <property type="match status" value="1"/>
</dbReference>
<dbReference type="InterPro" id="IPR004399">
    <property type="entry name" value="HMP/HMP-P_kinase_dom"/>
</dbReference>
<evidence type="ECO:0000256" key="6">
    <source>
        <dbReference type="ARBA" id="ARBA00022741"/>
    </source>
</evidence>
<keyword evidence="8" id="KW-0067">ATP-binding</keyword>
<evidence type="ECO:0000256" key="11">
    <source>
        <dbReference type="ARBA" id="ARBA00023268"/>
    </source>
</evidence>
<dbReference type="InterPro" id="IPR013749">
    <property type="entry name" value="PM/HMP-P_kinase-1"/>
</dbReference>
<dbReference type="InterPro" id="IPR036412">
    <property type="entry name" value="HAD-like_sf"/>
</dbReference>
<dbReference type="GO" id="GO:0005829">
    <property type="term" value="C:cytosol"/>
    <property type="evidence" value="ECO:0007669"/>
    <property type="project" value="TreeGrafter"/>
</dbReference>
<dbReference type="GO" id="GO:0008902">
    <property type="term" value="F:hydroxymethylpyrimidine kinase activity"/>
    <property type="evidence" value="ECO:0007669"/>
    <property type="project" value="TreeGrafter"/>
</dbReference>
<sequence length="957" mass="97697">MDLEKEFFSSQPLAIKQRPLGMIVVDFDETVTLADTTGCIAKAVIDAVASKAEDPVERATIKADLEGTLRALQENYVKQRAVLLKDILPENATGPAEFDMGWLGDFVERLADFDVEMNKLVVQSGILRGVRREQLAQAGDAVETRPGSLALMHKALKAGIRVAVMSVSWSSEFVRAALAQQGLPVVVAGWDGAEAPSLDAVTVYANELEFFGEESTGNLVRRCESGADKARLFDDLILGLASEPGCADAETLYVGDSMTDITPLISADAGILVGSNDLARRLARAAGVRLAPLCAVPIEPLVPGAAASPGDARAARKRQGSGGGAEKKQAAAVAPTSAQLSGPFAAAGAQGQAPRTVDTSGASVVGPPALSRLSTVRPRAEDEGAAGGAPPSEAGGGADAAGGAAGGPTLYEAVHWSEIEALLPAGSLRADEAAPLGEAALASSGSLGGAPGARVPCVLVVAGTDSGGGAGVTADVKTAMALGAYASVAVTAVTAQNSRGVQAIHALPADFVARQMGSVLVDLGADVAKTGMLPSGETVRAVAGALREAGGALQVVVDPVLVATAGDALAQPGTADAIRAELLPLATIVTPNLPEAAALLGDGRAIRDLDDMRAAARDLHALGPAWVLVKGGHAADDADAFFGSANDPSSTTTTPPPASRTVTDVLYDGRTMLELSEPWVAGSNVHGTGCTLATAIAAELARGRPVLAAVKRAKRFLWRTLERSRGLPLGTGEQRALNHGWALHDWAAGTAPRTPNAAELKLYAVTDVACNARRGRSLLDAVRLAIDGGATIVQIRDKRSDARAFIAEARDVVAHCRSRGVQVLINDRLDVAMALDADGAHIGQGDVPVAVARRLLGPDKTLGVTTDNEVIGPAGIAAVAAAVDIPVVAIGGIDETNASAALRTGVQGVAIVSAIFDAEDVVRATKRLRAVVDAALTARRDDEARAARGGEAAKDDA</sequence>
<evidence type="ECO:0000256" key="9">
    <source>
        <dbReference type="ARBA" id="ARBA00022842"/>
    </source>
</evidence>